<dbReference type="AlphaFoldDB" id="A0A1T4L0Z2"/>
<reference evidence="3" key="1">
    <citation type="submission" date="2017-02" db="EMBL/GenBank/DDBJ databases">
        <authorList>
            <person name="Varghese N."/>
            <person name="Submissions S."/>
        </authorList>
    </citation>
    <scope>NUCLEOTIDE SEQUENCE [LARGE SCALE GENOMIC DNA]</scope>
    <source>
        <strain evidence="3">ATCC 51356</strain>
    </source>
</reference>
<proteinExistence type="predicted"/>
<gene>
    <name evidence="2" type="ORF">SAMN02745171_00251</name>
</gene>
<dbReference type="Gene3D" id="2.40.128.110">
    <property type="entry name" value="Lipid/polyisoprenoid-binding, YceI-like"/>
    <property type="match status" value="1"/>
</dbReference>
<dbReference type="STRING" id="29524.SAMN02745171_00251"/>
<dbReference type="Proteomes" id="UP000190121">
    <property type="component" value="Unassembled WGS sequence"/>
</dbReference>
<dbReference type="InterPro" id="IPR007372">
    <property type="entry name" value="Lipid/polyisoprenoid-bd_YceI"/>
</dbReference>
<keyword evidence="3" id="KW-1185">Reference proteome</keyword>
<dbReference type="Pfam" id="PF04264">
    <property type="entry name" value="YceI"/>
    <property type="match status" value="1"/>
</dbReference>
<dbReference type="InterPro" id="IPR036761">
    <property type="entry name" value="TTHA0802/YceI-like_sf"/>
</dbReference>
<dbReference type="SMART" id="SM00867">
    <property type="entry name" value="YceI"/>
    <property type="match status" value="1"/>
</dbReference>
<evidence type="ECO:0000259" key="1">
    <source>
        <dbReference type="SMART" id="SM00867"/>
    </source>
</evidence>
<evidence type="ECO:0000313" key="3">
    <source>
        <dbReference type="Proteomes" id="UP000190121"/>
    </source>
</evidence>
<dbReference type="PANTHER" id="PTHR34406">
    <property type="entry name" value="PROTEIN YCEI"/>
    <property type="match status" value="1"/>
</dbReference>
<dbReference type="PROSITE" id="PS51257">
    <property type="entry name" value="PROKAR_LIPOPROTEIN"/>
    <property type="match status" value="1"/>
</dbReference>
<dbReference type="EMBL" id="FUXE01000002">
    <property type="protein sequence ID" value="SJZ48200.1"/>
    <property type="molecule type" value="Genomic_DNA"/>
</dbReference>
<dbReference type="SUPFAM" id="SSF101874">
    <property type="entry name" value="YceI-like"/>
    <property type="match status" value="1"/>
</dbReference>
<sequence length="224" mass="24631">MKEIEKKTISFLGAMLLMITLISCSGGSKNGSHVDAREEESASLPQTDMTFSVDSTLSSLFWKGFKPGSEHFGKMPISNGEIAVNGAKIYGGYVTIAMNGIVVEDLQGDMATKLKTHLESEDFFEVATYPTARFELTNIPEEGVEWASLNELQGNLTLKGVTKNITIPLSSVENVEGVITVKSESFRINRTDWNVKYGSKSFFKGLGDKVIDDEIELSFLLVLR</sequence>
<dbReference type="PANTHER" id="PTHR34406:SF1">
    <property type="entry name" value="PROTEIN YCEI"/>
    <property type="match status" value="1"/>
</dbReference>
<feature type="domain" description="Lipid/polyisoprenoid-binding YceI-like" evidence="1">
    <location>
        <begin position="50"/>
        <end position="224"/>
    </location>
</feature>
<protein>
    <submittedName>
        <fullName evidence="2">Polyisoprenoid-binding protein YceI</fullName>
    </submittedName>
</protein>
<name>A0A1T4L0Z2_9PORP</name>
<accession>A0A1T4L0Z2</accession>
<organism evidence="2 3">
    <name type="scientific">Porphyromonas circumdentaria</name>
    <dbReference type="NCBI Taxonomy" id="29524"/>
    <lineage>
        <taxon>Bacteria</taxon>
        <taxon>Pseudomonadati</taxon>
        <taxon>Bacteroidota</taxon>
        <taxon>Bacteroidia</taxon>
        <taxon>Bacteroidales</taxon>
        <taxon>Porphyromonadaceae</taxon>
        <taxon>Porphyromonas</taxon>
    </lineage>
</organism>
<evidence type="ECO:0000313" key="2">
    <source>
        <dbReference type="EMBL" id="SJZ48200.1"/>
    </source>
</evidence>
<dbReference type="RefSeq" id="WP_078736216.1">
    <property type="nucleotide sequence ID" value="NZ_FUXE01000002.1"/>
</dbReference>